<comment type="caution">
    <text evidence="1">The sequence shown here is derived from an EMBL/GenBank/DDBJ whole genome shotgun (WGS) entry which is preliminary data.</text>
</comment>
<organism evidence="1 2">
    <name type="scientific">Aspergillus keveii</name>
    <dbReference type="NCBI Taxonomy" id="714993"/>
    <lineage>
        <taxon>Eukaryota</taxon>
        <taxon>Fungi</taxon>
        <taxon>Dikarya</taxon>
        <taxon>Ascomycota</taxon>
        <taxon>Pezizomycotina</taxon>
        <taxon>Eurotiomycetes</taxon>
        <taxon>Eurotiomycetidae</taxon>
        <taxon>Eurotiales</taxon>
        <taxon>Aspergillaceae</taxon>
        <taxon>Aspergillus</taxon>
        <taxon>Aspergillus subgen. Nidulantes</taxon>
    </lineage>
</organism>
<evidence type="ECO:0000313" key="1">
    <source>
        <dbReference type="EMBL" id="KAL2782920.1"/>
    </source>
</evidence>
<accession>A0ABR4FI44</accession>
<dbReference type="PROSITE" id="PS51257">
    <property type="entry name" value="PROKAR_LIPOPROTEIN"/>
    <property type="match status" value="1"/>
</dbReference>
<reference evidence="1 2" key="1">
    <citation type="submission" date="2024-07" db="EMBL/GenBank/DDBJ databases">
        <title>Section-level genome sequencing and comparative genomics of Aspergillus sections Usti and Cavernicolus.</title>
        <authorList>
            <consortium name="Lawrence Berkeley National Laboratory"/>
            <person name="Nybo J.L."/>
            <person name="Vesth T.C."/>
            <person name="Theobald S."/>
            <person name="Frisvad J.C."/>
            <person name="Larsen T.O."/>
            <person name="Kjaerboelling I."/>
            <person name="Rothschild-Mancinelli K."/>
            <person name="Lyhne E.K."/>
            <person name="Kogle M.E."/>
            <person name="Barry K."/>
            <person name="Clum A."/>
            <person name="Na H."/>
            <person name="Ledsgaard L."/>
            <person name="Lin J."/>
            <person name="Lipzen A."/>
            <person name="Kuo A."/>
            <person name="Riley R."/>
            <person name="Mondo S."/>
            <person name="Labutti K."/>
            <person name="Haridas S."/>
            <person name="Pangalinan J."/>
            <person name="Salamov A.A."/>
            <person name="Simmons B.A."/>
            <person name="Magnuson J.K."/>
            <person name="Chen J."/>
            <person name="Drula E."/>
            <person name="Henrissat B."/>
            <person name="Wiebenga A."/>
            <person name="Lubbers R.J."/>
            <person name="Gomes A.C."/>
            <person name="Makela M.R."/>
            <person name="Stajich J."/>
            <person name="Grigoriev I.V."/>
            <person name="Mortensen U.H."/>
            <person name="De Vries R.P."/>
            <person name="Baker S.E."/>
            <person name="Andersen M.R."/>
        </authorList>
    </citation>
    <scope>NUCLEOTIDE SEQUENCE [LARGE SCALE GENOMIC DNA]</scope>
    <source>
        <strain evidence="1 2">CBS 209.92</strain>
    </source>
</reference>
<sequence>MNRRQLFLLSTGCLSIWLCYLGSSCGILMIPHISFPHADSYCSRTSTFSASASICVVSLPVVRSSPSRSSCRHSSTASVDDFHSGTLRLFRLLKILKMANRIANTSVTIGTTKYPHRIETKGTLSTRSPYAVWLFGP</sequence>
<evidence type="ECO:0008006" key="3">
    <source>
        <dbReference type="Google" id="ProtNLM"/>
    </source>
</evidence>
<gene>
    <name evidence="1" type="ORF">BJX66DRAFT_147471</name>
</gene>
<dbReference type="EMBL" id="JBFTWV010000297">
    <property type="protein sequence ID" value="KAL2782920.1"/>
    <property type="molecule type" value="Genomic_DNA"/>
</dbReference>
<proteinExistence type="predicted"/>
<dbReference type="Proteomes" id="UP001610563">
    <property type="component" value="Unassembled WGS sequence"/>
</dbReference>
<protein>
    <recommendedName>
        <fullName evidence="3">Secreted protein</fullName>
    </recommendedName>
</protein>
<keyword evidence="2" id="KW-1185">Reference proteome</keyword>
<name>A0ABR4FI44_9EURO</name>
<evidence type="ECO:0000313" key="2">
    <source>
        <dbReference type="Proteomes" id="UP001610563"/>
    </source>
</evidence>